<keyword evidence="1" id="KW-0732">Signal</keyword>
<accession>A0A2M4DDD3</accession>
<evidence type="ECO:0000313" key="2">
    <source>
        <dbReference type="EMBL" id="MBW75545.1"/>
    </source>
</evidence>
<proteinExistence type="predicted"/>
<evidence type="ECO:0000256" key="1">
    <source>
        <dbReference type="SAM" id="SignalP"/>
    </source>
</evidence>
<dbReference type="AlphaFoldDB" id="A0A2M4DDD3"/>
<protein>
    <submittedName>
        <fullName evidence="2">Putative secreted protein</fullName>
    </submittedName>
</protein>
<feature type="chain" id="PRO_5014967091" evidence="1">
    <location>
        <begin position="26"/>
        <end position="77"/>
    </location>
</feature>
<dbReference type="EMBL" id="GGFL01011367">
    <property type="protein sequence ID" value="MBW75545.1"/>
    <property type="molecule type" value="Transcribed_RNA"/>
</dbReference>
<organism evidence="2">
    <name type="scientific">Anopheles darlingi</name>
    <name type="common">Mosquito</name>
    <dbReference type="NCBI Taxonomy" id="43151"/>
    <lineage>
        <taxon>Eukaryota</taxon>
        <taxon>Metazoa</taxon>
        <taxon>Ecdysozoa</taxon>
        <taxon>Arthropoda</taxon>
        <taxon>Hexapoda</taxon>
        <taxon>Insecta</taxon>
        <taxon>Pterygota</taxon>
        <taxon>Neoptera</taxon>
        <taxon>Endopterygota</taxon>
        <taxon>Diptera</taxon>
        <taxon>Nematocera</taxon>
        <taxon>Culicoidea</taxon>
        <taxon>Culicidae</taxon>
        <taxon>Anophelinae</taxon>
        <taxon>Anopheles</taxon>
    </lineage>
</organism>
<sequence>MYKGTHMLLLLRLFTLFLSLQHCRLRYGLTCKFGSNNSVLLLDKSSLLPALNRFIWCLLNPAPWPCKRLSLCVYIYI</sequence>
<feature type="signal peptide" evidence="1">
    <location>
        <begin position="1"/>
        <end position="25"/>
    </location>
</feature>
<name>A0A2M4DDD3_ANODA</name>
<reference evidence="2" key="1">
    <citation type="submission" date="2018-01" db="EMBL/GenBank/DDBJ databases">
        <title>An insight into the sialome of Amazonian anophelines.</title>
        <authorList>
            <person name="Ribeiro J.M."/>
            <person name="Scarpassa V."/>
            <person name="Calvo E."/>
        </authorList>
    </citation>
    <scope>NUCLEOTIDE SEQUENCE</scope>
</reference>